<keyword evidence="2" id="KW-0808">Transferase</keyword>
<reference evidence="5" key="1">
    <citation type="journal article" date="2020" name="bioRxiv">
        <title>Hybrid origin of Populus tomentosa Carr. identified through genome sequencing and phylogenomic analysis.</title>
        <authorList>
            <person name="An X."/>
            <person name="Gao K."/>
            <person name="Chen Z."/>
            <person name="Li J."/>
            <person name="Yang X."/>
            <person name="Yang X."/>
            <person name="Zhou J."/>
            <person name="Guo T."/>
            <person name="Zhao T."/>
            <person name="Huang S."/>
            <person name="Miao D."/>
            <person name="Khan W.U."/>
            <person name="Rao P."/>
            <person name="Ye M."/>
            <person name="Lei B."/>
            <person name="Liao W."/>
            <person name="Wang J."/>
            <person name="Ji L."/>
            <person name="Li Y."/>
            <person name="Guo B."/>
            <person name="Mustafa N.S."/>
            <person name="Li S."/>
            <person name="Yun Q."/>
            <person name="Keller S.R."/>
            <person name="Mao J."/>
            <person name="Zhang R."/>
            <person name="Strauss S.H."/>
        </authorList>
    </citation>
    <scope>NUCLEOTIDE SEQUENCE</scope>
    <source>
        <strain evidence="5">GM15</strain>
        <tissue evidence="5">Leaf</tissue>
    </source>
</reference>
<gene>
    <name evidence="5" type="ORF">POTOM_039626</name>
</gene>
<organism evidence="5 6">
    <name type="scientific">Populus tomentosa</name>
    <name type="common">Chinese white poplar</name>
    <dbReference type="NCBI Taxonomy" id="118781"/>
    <lineage>
        <taxon>Eukaryota</taxon>
        <taxon>Viridiplantae</taxon>
        <taxon>Streptophyta</taxon>
        <taxon>Embryophyta</taxon>
        <taxon>Tracheophyta</taxon>
        <taxon>Spermatophyta</taxon>
        <taxon>Magnoliopsida</taxon>
        <taxon>eudicotyledons</taxon>
        <taxon>Gunneridae</taxon>
        <taxon>Pentapetalae</taxon>
        <taxon>rosids</taxon>
        <taxon>fabids</taxon>
        <taxon>Malpighiales</taxon>
        <taxon>Salicaceae</taxon>
        <taxon>Saliceae</taxon>
        <taxon>Populus</taxon>
    </lineage>
</organism>
<dbReference type="EMBL" id="JAAWWB010000021">
    <property type="protein sequence ID" value="KAG6756201.1"/>
    <property type="molecule type" value="Genomic_DNA"/>
</dbReference>
<dbReference type="PANTHER" id="PTHR11817">
    <property type="entry name" value="PYRUVATE KINASE"/>
    <property type="match status" value="1"/>
</dbReference>
<dbReference type="GO" id="GO:0004743">
    <property type="term" value="F:pyruvate kinase activity"/>
    <property type="evidence" value="ECO:0007669"/>
    <property type="project" value="InterPro"/>
</dbReference>
<evidence type="ECO:0000256" key="1">
    <source>
        <dbReference type="ARBA" id="ARBA00001958"/>
    </source>
</evidence>
<dbReference type="OrthoDB" id="108365at2759"/>
<evidence type="ECO:0000256" key="3">
    <source>
        <dbReference type="ARBA" id="ARBA00022723"/>
    </source>
</evidence>
<accession>A0A8X8CBQ4</accession>
<dbReference type="Pfam" id="PF00224">
    <property type="entry name" value="PK"/>
    <property type="match status" value="1"/>
</dbReference>
<sequence>MLFLYALTSSVKMHVFLFQKTVVFKCNMAGKPVVVTLVLDSMTENLRPRAEATDVANAILDGNFQFEKLLAGTFVAWSNAILLGAETLRGLYQVETFSTVGRICAEATYSFAGSPVIHTSEPEDDSDPSCQHNVLEPAKSNGKCGIVLHPLLMGSVQLLLMHPQLNLSVVKMKYISSLGGELSYLNIDHDASDTAVSSQLENEKSPK</sequence>
<dbReference type="InterPro" id="IPR015793">
    <property type="entry name" value="Pyrv_Knase_brl"/>
</dbReference>
<comment type="caution">
    <text evidence="5">The sequence shown here is derived from an EMBL/GenBank/DDBJ whole genome shotgun (WGS) entry which is preliminary data.</text>
</comment>
<dbReference type="Proteomes" id="UP000886885">
    <property type="component" value="Chromosome 11A"/>
</dbReference>
<feature type="domain" description="Pyruvate kinase barrel" evidence="4">
    <location>
        <begin position="14"/>
        <end position="63"/>
    </location>
</feature>
<dbReference type="AlphaFoldDB" id="A0A8X8CBQ4"/>
<name>A0A8X8CBQ4_POPTO</name>
<evidence type="ECO:0000313" key="6">
    <source>
        <dbReference type="Proteomes" id="UP000886885"/>
    </source>
</evidence>
<dbReference type="InterPro" id="IPR001697">
    <property type="entry name" value="Pyr_Knase"/>
</dbReference>
<evidence type="ECO:0000259" key="4">
    <source>
        <dbReference type="Pfam" id="PF00224"/>
    </source>
</evidence>
<keyword evidence="6" id="KW-1185">Reference proteome</keyword>
<proteinExistence type="predicted"/>
<dbReference type="GO" id="GO:0030955">
    <property type="term" value="F:potassium ion binding"/>
    <property type="evidence" value="ECO:0007669"/>
    <property type="project" value="InterPro"/>
</dbReference>
<keyword evidence="3" id="KW-0479">Metal-binding</keyword>
<evidence type="ECO:0000313" key="5">
    <source>
        <dbReference type="EMBL" id="KAG6756201.1"/>
    </source>
</evidence>
<protein>
    <recommendedName>
        <fullName evidence="4">Pyruvate kinase barrel domain-containing protein</fullName>
    </recommendedName>
</protein>
<evidence type="ECO:0000256" key="2">
    <source>
        <dbReference type="ARBA" id="ARBA00022679"/>
    </source>
</evidence>
<comment type="cofactor">
    <cofactor evidence="1">
        <name>K(+)</name>
        <dbReference type="ChEBI" id="CHEBI:29103"/>
    </cofactor>
</comment>
<dbReference type="GO" id="GO:0000287">
    <property type="term" value="F:magnesium ion binding"/>
    <property type="evidence" value="ECO:0007669"/>
    <property type="project" value="InterPro"/>
</dbReference>